<dbReference type="Gene3D" id="1.20.1530.20">
    <property type="match status" value="2"/>
</dbReference>
<dbReference type="InterPro" id="IPR038770">
    <property type="entry name" value="Na+/solute_symporter_sf"/>
</dbReference>
<keyword evidence="10" id="KW-1185">Reference proteome</keyword>
<dbReference type="Proteomes" id="UP000035996">
    <property type="component" value="Unassembled WGS sequence"/>
</dbReference>
<dbReference type="PANTHER" id="PTHR36838:SF1">
    <property type="entry name" value="SLR1864 PROTEIN"/>
    <property type="match status" value="1"/>
</dbReference>
<gene>
    <name evidence="9" type="ORF">AB986_15235</name>
</gene>
<dbReference type="EMBL" id="LELK01000004">
    <property type="protein sequence ID" value="KMM37219.1"/>
    <property type="molecule type" value="Genomic_DNA"/>
</dbReference>
<organism evidence="9 10">
    <name type="scientific">Guptibacillus hwajinpoensis</name>
    <dbReference type="NCBI Taxonomy" id="208199"/>
    <lineage>
        <taxon>Bacteria</taxon>
        <taxon>Bacillati</taxon>
        <taxon>Bacillota</taxon>
        <taxon>Bacilli</taxon>
        <taxon>Bacillales</taxon>
        <taxon>Guptibacillaceae</taxon>
        <taxon>Guptibacillus</taxon>
    </lineage>
</organism>
<dbReference type="OrthoDB" id="148377at2"/>
<dbReference type="RefSeq" id="WP_048312085.1">
    <property type="nucleotide sequence ID" value="NZ_CP119526.1"/>
</dbReference>
<reference evidence="9" key="1">
    <citation type="submission" date="2015-06" db="EMBL/GenBank/DDBJ databases">
        <authorList>
            <person name="Liu B."/>
            <person name="Wang J."/>
            <person name="Zhu Y."/>
            <person name="Liu G."/>
            <person name="Chen Q."/>
            <person name="Zheng C."/>
            <person name="Che J."/>
            <person name="Ge C."/>
            <person name="Shi H."/>
            <person name="Pan Z."/>
            <person name="Liu X."/>
        </authorList>
    </citation>
    <scope>NUCLEOTIDE SEQUENCE [LARGE SCALE GENOMIC DNA]</scope>
    <source>
        <strain evidence="9">DSM 16346</strain>
    </source>
</reference>
<comment type="caution">
    <text evidence="9">The sequence shown here is derived from an EMBL/GenBank/DDBJ whole genome shotgun (WGS) entry which is preliminary data.</text>
</comment>
<keyword evidence="4" id="KW-1003">Cell membrane</keyword>
<dbReference type="PATRIC" id="fig|157733.3.peg.1121"/>
<evidence type="ECO:0000256" key="5">
    <source>
        <dbReference type="ARBA" id="ARBA00022692"/>
    </source>
</evidence>
<evidence type="ECO:0000256" key="4">
    <source>
        <dbReference type="ARBA" id="ARBA00022475"/>
    </source>
</evidence>
<comment type="subcellular location">
    <subcellularLocation>
        <location evidence="1">Cell membrane</location>
        <topology evidence="1">Multi-pass membrane protein</topology>
    </subcellularLocation>
</comment>
<dbReference type="GO" id="GO:0055085">
    <property type="term" value="P:transmembrane transport"/>
    <property type="evidence" value="ECO:0007669"/>
    <property type="project" value="InterPro"/>
</dbReference>
<evidence type="ECO:0000256" key="6">
    <source>
        <dbReference type="ARBA" id="ARBA00022989"/>
    </source>
</evidence>
<evidence type="ECO:0000256" key="3">
    <source>
        <dbReference type="ARBA" id="ARBA00022448"/>
    </source>
</evidence>
<protein>
    <submittedName>
        <fullName evidence="9">Membrane protein</fullName>
    </submittedName>
</protein>
<name>A0A0J6CYV4_9BACL</name>
<comment type="similarity">
    <text evidence="2">Belongs to the auxin efflux carrier (TC 2.A.69) family.</text>
</comment>
<dbReference type="InterPro" id="IPR004776">
    <property type="entry name" value="Mem_transp_PIN-like"/>
</dbReference>
<feature type="transmembrane region" description="Helical" evidence="8">
    <location>
        <begin position="222"/>
        <end position="242"/>
    </location>
</feature>
<proteinExistence type="inferred from homology"/>
<sequence length="302" mass="33116">MSIVTILLPIFFVFGVGYIAQRFLKLETKVLSNLALYVLVPFLVFRTFYEQEIDSSYGYLSLYMLGLCFALIAIVSILSKIYRFTESERCGLVLSSAFMNNGNYGTPLILFLFGTVGMDTAIVLMVLQQLLMSTLGVYYAAKGSPDHDGFKAALRAVRRMPMVYGAIIGLLFQWLHIPLGTIAGGVDLIADAAIPVIMVTLGMQLRNITVKSIDWKKLSTALSLKLMIAPIIAACIVLVMPVDTMTKQIMIIMAATPTAANTTMYAIQFHTEPQNVSSATLVSTLSSLVTMPVVIYLTTTFV</sequence>
<feature type="transmembrane region" description="Helical" evidence="8">
    <location>
        <begin position="61"/>
        <end position="79"/>
    </location>
</feature>
<feature type="transmembrane region" description="Helical" evidence="8">
    <location>
        <begin position="162"/>
        <end position="186"/>
    </location>
</feature>
<feature type="transmembrane region" description="Helical" evidence="8">
    <location>
        <begin position="91"/>
        <end position="114"/>
    </location>
</feature>
<dbReference type="STRING" id="157733.AB986_15235"/>
<dbReference type="AlphaFoldDB" id="A0A0J6CYV4"/>
<feature type="transmembrane region" description="Helical" evidence="8">
    <location>
        <begin position="279"/>
        <end position="299"/>
    </location>
</feature>
<feature type="transmembrane region" description="Helical" evidence="8">
    <location>
        <begin position="31"/>
        <end position="49"/>
    </location>
</feature>
<evidence type="ECO:0000256" key="8">
    <source>
        <dbReference type="SAM" id="Phobius"/>
    </source>
</evidence>
<keyword evidence="7 8" id="KW-0472">Membrane</keyword>
<evidence type="ECO:0000313" key="9">
    <source>
        <dbReference type="EMBL" id="KMM37219.1"/>
    </source>
</evidence>
<dbReference type="GO" id="GO:0005886">
    <property type="term" value="C:plasma membrane"/>
    <property type="evidence" value="ECO:0007669"/>
    <property type="project" value="UniProtKB-SubCell"/>
</dbReference>
<accession>A0A0J6CYV4</accession>
<dbReference type="Pfam" id="PF03547">
    <property type="entry name" value="Mem_trans"/>
    <property type="match status" value="2"/>
</dbReference>
<feature type="transmembrane region" description="Helical" evidence="8">
    <location>
        <begin position="6"/>
        <end position="24"/>
    </location>
</feature>
<feature type="transmembrane region" description="Helical" evidence="8">
    <location>
        <begin position="248"/>
        <end position="267"/>
    </location>
</feature>
<dbReference type="PANTHER" id="PTHR36838">
    <property type="entry name" value="AUXIN EFFLUX CARRIER FAMILY PROTEIN"/>
    <property type="match status" value="1"/>
</dbReference>
<keyword evidence="5 8" id="KW-0812">Transmembrane</keyword>
<evidence type="ECO:0000313" key="10">
    <source>
        <dbReference type="Proteomes" id="UP000035996"/>
    </source>
</evidence>
<keyword evidence="3" id="KW-0813">Transport</keyword>
<evidence type="ECO:0000256" key="2">
    <source>
        <dbReference type="ARBA" id="ARBA00010145"/>
    </source>
</evidence>
<feature type="transmembrane region" description="Helical" evidence="8">
    <location>
        <begin position="192"/>
        <end position="210"/>
    </location>
</feature>
<evidence type="ECO:0000256" key="7">
    <source>
        <dbReference type="ARBA" id="ARBA00023136"/>
    </source>
</evidence>
<evidence type="ECO:0000256" key="1">
    <source>
        <dbReference type="ARBA" id="ARBA00004651"/>
    </source>
</evidence>
<keyword evidence="6 8" id="KW-1133">Transmembrane helix</keyword>
<feature type="transmembrane region" description="Helical" evidence="8">
    <location>
        <begin position="120"/>
        <end position="141"/>
    </location>
</feature>